<protein>
    <recommendedName>
        <fullName evidence="8">Peptidase M48 domain-containing protein</fullName>
    </recommendedName>
</protein>
<sequence length="381" mass="40770">MGASRSSNAIRVLAAVLGILVLAAPVTAQSSISQDDELAVGRAVAADLISRYGVFADAEWQGFLAQIRDRLVPFSGRPNIPYKLIILDTPIPNAISTPGYIFVTRGMLRLSLDAEGWAFVLGHEMTHTARRHLAQFIERANAGTLLSFVVAIVTGNRTAVDLLRLMLDLATLGFSRDKETEADLGALHMMVEAGFDPAKAAQTLAWLNSATGRSQEQTHWAGTHPGFLDRITAVNAAYAAFAAKGLPLRVWYFKDRQEADGVIVTPSKLIEVSDAWTLALTVHNTADTTATIFAGSAALSGPDGDLAVRFLRSTLPADVEPQGEVEGTLTFEKRSRTSPAALQLPVLFSDRRTDLNVPLTGGGPYTPEPSPTPLPAPPPIP</sequence>
<dbReference type="CDD" id="cd07324">
    <property type="entry name" value="M48C_Oma1-like"/>
    <property type="match status" value="1"/>
</dbReference>
<evidence type="ECO:0000313" key="10">
    <source>
        <dbReference type="Proteomes" id="UP000315217"/>
    </source>
</evidence>
<comment type="cofactor">
    <cofactor evidence="6">
        <name>Zn(2+)</name>
        <dbReference type="ChEBI" id="CHEBI:29105"/>
    </cofactor>
    <text evidence="6">Binds 1 zinc ion per subunit.</text>
</comment>
<dbReference type="GO" id="GO:0016020">
    <property type="term" value="C:membrane"/>
    <property type="evidence" value="ECO:0007669"/>
    <property type="project" value="TreeGrafter"/>
</dbReference>
<evidence type="ECO:0000256" key="5">
    <source>
        <dbReference type="ARBA" id="ARBA00023049"/>
    </source>
</evidence>
<evidence type="ECO:0000256" key="6">
    <source>
        <dbReference type="RuleBase" id="RU003983"/>
    </source>
</evidence>
<proteinExistence type="inferred from homology"/>
<dbReference type="Gene3D" id="3.30.2010.10">
    <property type="entry name" value="Metalloproteases ('zincins'), catalytic domain"/>
    <property type="match status" value="1"/>
</dbReference>
<evidence type="ECO:0000259" key="8">
    <source>
        <dbReference type="Pfam" id="PF01435"/>
    </source>
</evidence>
<keyword evidence="3 6" id="KW-0378">Hydrolase</keyword>
<accession>A0A537LV41</accession>
<keyword evidence="4 6" id="KW-0862">Zinc</keyword>
<dbReference type="GO" id="GO:0051603">
    <property type="term" value="P:proteolysis involved in protein catabolic process"/>
    <property type="evidence" value="ECO:0007669"/>
    <property type="project" value="TreeGrafter"/>
</dbReference>
<name>A0A537LV41_9BACT</name>
<dbReference type="EMBL" id="VBAI01000044">
    <property type="protein sequence ID" value="TMJ11850.1"/>
    <property type="molecule type" value="Genomic_DNA"/>
</dbReference>
<dbReference type="PANTHER" id="PTHR22726">
    <property type="entry name" value="METALLOENDOPEPTIDASE OMA1"/>
    <property type="match status" value="1"/>
</dbReference>
<dbReference type="AlphaFoldDB" id="A0A537LV41"/>
<evidence type="ECO:0000256" key="2">
    <source>
        <dbReference type="ARBA" id="ARBA00022723"/>
    </source>
</evidence>
<dbReference type="Pfam" id="PF01435">
    <property type="entry name" value="Peptidase_M48"/>
    <property type="match status" value="1"/>
</dbReference>
<evidence type="ECO:0000256" key="7">
    <source>
        <dbReference type="SAM" id="MobiDB-lite"/>
    </source>
</evidence>
<reference evidence="9 10" key="1">
    <citation type="journal article" date="2019" name="Nat. Microbiol.">
        <title>Mediterranean grassland soil C-N compound turnover is dependent on rainfall and depth, and is mediated by genomically divergent microorganisms.</title>
        <authorList>
            <person name="Diamond S."/>
            <person name="Andeer P.F."/>
            <person name="Li Z."/>
            <person name="Crits-Christoph A."/>
            <person name="Burstein D."/>
            <person name="Anantharaman K."/>
            <person name="Lane K.R."/>
            <person name="Thomas B.C."/>
            <person name="Pan C."/>
            <person name="Northen T.R."/>
            <person name="Banfield J.F."/>
        </authorList>
    </citation>
    <scope>NUCLEOTIDE SEQUENCE [LARGE SCALE GENOMIC DNA]</scope>
    <source>
        <strain evidence="9">NP_1</strain>
    </source>
</reference>
<dbReference type="InterPro" id="IPR051156">
    <property type="entry name" value="Mito/Outer_Membr_Metalloprot"/>
</dbReference>
<keyword evidence="2" id="KW-0479">Metal-binding</keyword>
<keyword evidence="5 6" id="KW-0482">Metalloprotease</keyword>
<evidence type="ECO:0000313" key="9">
    <source>
        <dbReference type="EMBL" id="TMJ11850.1"/>
    </source>
</evidence>
<evidence type="ECO:0000256" key="1">
    <source>
        <dbReference type="ARBA" id="ARBA00022670"/>
    </source>
</evidence>
<feature type="compositionally biased region" description="Pro residues" evidence="7">
    <location>
        <begin position="366"/>
        <end position="381"/>
    </location>
</feature>
<organism evidence="9 10">
    <name type="scientific">Candidatus Segetimicrobium genomatis</name>
    <dbReference type="NCBI Taxonomy" id="2569760"/>
    <lineage>
        <taxon>Bacteria</taxon>
        <taxon>Bacillati</taxon>
        <taxon>Candidatus Sysuimicrobiota</taxon>
        <taxon>Candidatus Sysuimicrobiia</taxon>
        <taxon>Candidatus Sysuimicrobiales</taxon>
        <taxon>Candidatus Segetimicrobiaceae</taxon>
        <taxon>Candidatus Segetimicrobium</taxon>
    </lineage>
</organism>
<evidence type="ECO:0000256" key="4">
    <source>
        <dbReference type="ARBA" id="ARBA00022833"/>
    </source>
</evidence>
<keyword evidence="1 6" id="KW-0645">Protease</keyword>
<gene>
    <name evidence="9" type="ORF">E6G98_04240</name>
</gene>
<dbReference type="GO" id="GO:0046872">
    <property type="term" value="F:metal ion binding"/>
    <property type="evidence" value="ECO:0007669"/>
    <property type="project" value="UniProtKB-KW"/>
</dbReference>
<feature type="domain" description="Peptidase M48" evidence="8">
    <location>
        <begin position="64"/>
        <end position="235"/>
    </location>
</feature>
<dbReference type="GO" id="GO:0004222">
    <property type="term" value="F:metalloendopeptidase activity"/>
    <property type="evidence" value="ECO:0007669"/>
    <property type="project" value="InterPro"/>
</dbReference>
<evidence type="ECO:0000256" key="3">
    <source>
        <dbReference type="ARBA" id="ARBA00022801"/>
    </source>
</evidence>
<dbReference type="InterPro" id="IPR001915">
    <property type="entry name" value="Peptidase_M48"/>
</dbReference>
<comment type="caution">
    <text evidence="9">The sequence shown here is derived from an EMBL/GenBank/DDBJ whole genome shotgun (WGS) entry which is preliminary data.</text>
</comment>
<feature type="region of interest" description="Disordered" evidence="7">
    <location>
        <begin position="353"/>
        <end position="381"/>
    </location>
</feature>
<comment type="similarity">
    <text evidence="6">Belongs to the peptidase M48 family.</text>
</comment>
<dbReference type="PANTHER" id="PTHR22726:SF1">
    <property type="entry name" value="METALLOENDOPEPTIDASE OMA1, MITOCHONDRIAL"/>
    <property type="match status" value="1"/>
</dbReference>
<dbReference type="Proteomes" id="UP000315217">
    <property type="component" value="Unassembled WGS sequence"/>
</dbReference>